<dbReference type="PANTHER" id="PTHR36838">
    <property type="entry name" value="AUXIN EFFLUX CARRIER FAMILY PROTEIN"/>
    <property type="match status" value="1"/>
</dbReference>
<comment type="caution">
    <text evidence="8">The sequence shown here is derived from an EMBL/GenBank/DDBJ whole genome shotgun (WGS) entry which is preliminary data.</text>
</comment>
<evidence type="ECO:0000256" key="1">
    <source>
        <dbReference type="ARBA" id="ARBA00004141"/>
    </source>
</evidence>
<evidence type="ECO:0000313" key="8">
    <source>
        <dbReference type="EMBL" id="KKL76615.1"/>
    </source>
</evidence>
<evidence type="ECO:0000256" key="6">
    <source>
        <dbReference type="ARBA" id="ARBA00023136"/>
    </source>
</evidence>
<evidence type="ECO:0000256" key="7">
    <source>
        <dbReference type="SAM" id="Phobius"/>
    </source>
</evidence>
<evidence type="ECO:0000256" key="4">
    <source>
        <dbReference type="ARBA" id="ARBA00022692"/>
    </source>
</evidence>
<feature type="transmembrane region" description="Helical" evidence="7">
    <location>
        <begin position="58"/>
        <end position="76"/>
    </location>
</feature>
<sequence length="117" mass="13104">MTLGIFLVSKGQVDFQGSLRRMLRYPMFYAVALAFTLRCFQIPVWQPLFISIERISSALVPVALITLGANMAKVRLNYRLFDVILSALFRLLAAPLITLLSIATVSFFIYGAAILFP</sequence>
<keyword evidence="2" id="KW-0813">Transport</keyword>
<dbReference type="GO" id="GO:0055085">
    <property type="term" value="P:transmembrane transport"/>
    <property type="evidence" value="ECO:0007669"/>
    <property type="project" value="InterPro"/>
</dbReference>
<keyword evidence="6 7" id="KW-0472">Membrane</keyword>
<gene>
    <name evidence="8" type="ORF">LCGC14_2043130</name>
</gene>
<dbReference type="GO" id="GO:0016020">
    <property type="term" value="C:membrane"/>
    <property type="evidence" value="ECO:0007669"/>
    <property type="project" value="UniProtKB-SubCell"/>
</dbReference>
<feature type="transmembrane region" description="Helical" evidence="7">
    <location>
        <begin position="88"/>
        <end position="116"/>
    </location>
</feature>
<evidence type="ECO:0000256" key="5">
    <source>
        <dbReference type="ARBA" id="ARBA00022989"/>
    </source>
</evidence>
<keyword evidence="4 7" id="KW-0812">Transmembrane</keyword>
<proteinExistence type="predicted"/>
<keyword evidence="3" id="KW-1003">Cell membrane</keyword>
<dbReference type="AlphaFoldDB" id="A0A0F9H4P5"/>
<evidence type="ECO:0000256" key="2">
    <source>
        <dbReference type="ARBA" id="ARBA00022448"/>
    </source>
</evidence>
<dbReference type="EMBL" id="LAZR01023990">
    <property type="protein sequence ID" value="KKL76615.1"/>
    <property type="molecule type" value="Genomic_DNA"/>
</dbReference>
<dbReference type="InterPro" id="IPR004776">
    <property type="entry name" value="Mem_transp_PIN-like"/>
</dbReference>
<reference evidence="8" key="1">
    <citation type="journal article" date="2015" name="Nature">
        <title>Complex archaea that bridge the gap between prokaryotes and eukaryotes.</title>
        <authorList>
            <person name="Spang A."/>
            <person name="Saw J.H."/>
            <person name="Jorgensen S.L."/>
            <person name="Zaremba-Niedzwiedzka K."/>
            <person name="Martijn J."/>
            <person name="Lind A.E."/>
            <person name="van Eijk R."/>
            <person name="Schleper C."/>
            <person name="Guy L."/>
            <person name="Ettema T.J."/>
        </authorList>
    </citation>
    <scope>NUCLEOTIDE SEQUENCE</scope>
</reference>
<comment type="subcellular location">
    <subcellularLocation>
        <location evidence="1">Membrane</location>
        <topology evidence="1">Multi-pass membrane protein</topology>
    </subcellularLocation>
</comment>
<dbReference type="PANTHER" id="PTHR36838:SF1">
    <property type="entry name" value="SLR1864 PROTEIN"/>
    <property type="match status" value="1"/>
</dbReference>
<name>A0A0F9H4P5_9ZZZZ</name>
<accession>A0A0F9H4P5</accession>
<feature type="transmembrane region" description="Helical" evidence="7">
    <location>
        <begin position="27"/>
        <end position="46"/>
    </location>
</feature>
<organism evidence="8">
    <name type="scientific">marine sediment metagenome</name>
    <dbReference type="NCBI Taxonomy" id="412755"/>
    <lineage>
        <taxon>unclassified sequences</taxon>
        <taxon>metagenomes</taxon>
        <taxon>ecological metagenomes</taxon>
    </lineage>
</organism>
<keyword evidence="5 7" id="KW-1133">Transmembrane helix</keyword>
<protein>
    <submittedName>
        <fullName evidence="8">Uncharacterized protein</fullName>
    </submittedName>
</protein>
<evidence type="ECO:0000256" key="3">
    <source>
        <dbReference type="ARBA" id="ARBA00022475"/>
    </source>
</evidence>
<dbReference type="Pfam" id="PF03547">
    <property type="entry name" value="Mem_trans"/>
    <property type="match status" value="1"/>
</dbReference>